<keyword evidence="3" id="KW-1185">Reference proteome</keyword>
<dbReference type="InterPro" id="IPR007433">
    <property type="entry name" value="DUF481"/>
</dbReference>
<dbReference type="OrthoDB" id="5292716at2"/>
<dbReference type="Proteomes" id="UP000242501">
    <property type="component" value="Unassembled WGS sequence"/>
</dbReference>
<keyword evidence="1" id="KW-0732">Signal</keyword>
<dbReference type="STRING" id="1219383.SAMN05421733_10437"/>
<name>A0A1G6H6C0_9GAMM</name>
<feature type="signal peptide" evidence="1">
    <location>
        <begin position="1"/>
        <end position="19"/>
    </location>
</feature>
<reference evidence="3" key="1">
    <citation type="submission" date="2016-09" db="EMBL/GenBank/DDBJ databases">
        <authorList>
            <person name="Varghese N."/>
            <person name="Submissions S."/>
        </authorList>
    </citation>
    <scope>NUCLEOTIDE SEQUENCE [LARGE SCALE GENOMIC DNA]</scope>
    <source>
        <strain evidence="3">ANC 4422</strain>
    </source>
</reference>
<organism evidence="2 3">
    <name type="scientific">Acinetobacter boissieri</name>
    <dbReference type="NCBI Taxonomy" id="1219383"/>
    <lineage>
        <taxon>Bacteria</taxon>
        <taxon>Pseudomonadati</taxon>
        <taxon>Pseudomonadota</taxon>
        <taxon>Gammaproteobacteria</taxon>
        <taxon>Moraxellales</taxon>
        <taxon>Moraxellaceae</taxon>
        <taxon>Acinetobacter</taxon>
    </lineage>
</organism>
<dbReference type="EMBL" id="FMYL01000004">
    <property type="protein sequence ID" value="SDB89703.1"/>
    <property type="molecule type" value="Genomic_DNA"/>
</dbReference>
<gene>
    <name evidence="2" type="ORF">SAMN05421733_10437</name>
</gene>
<evidence type="ECO:0000256" key="1">
    <source>
        <dbReference type="SAM" id="SignalP"/>
    </source>
</evidence>
<evidence type="ECO:0000313" key="3">
    <source>
        <dbReference type="Proteomes" id="UP000242501"/>
    </source>
</evidence>
<feature type="chain" id="PRO_5017297463" evidence="1">
    <location>
        <begin position="20"/>
        <end position="256"/>
    </location>
</feature>
<accession>A0A1G6H6C0</accession>
<dbReference type="RefSeq" id="WP_092747338.1">
    <property type="nucleotide sequence ID" value="NZ_FMYL01000004.1"/>
</dbReference>
<dbReference type="AlphaFoldDB" id="A0A1G6H6C0"/>
<evidence type="ECO:0000313" key="2">
    <source>
        <dbReference type="EMBL" id="SDB89703.1"/>
    </source>
</evidence>
<dbReference type="Pfam" id="PF04338">
    <property type="entry name" value="DUF481"/>
    <property type="match status" value="1"/>
</dbReference>
<sequence>MYKIITLGLLTAITGSTFAADLGPSRTSLGSIKVDENKPFRLEGDVGYLLNNTKSTDGSKSDKSNLTGRILFQRQSGIWGQEVLATALSTNDNNSSNNIERYLLSGKVSHSSSSTIYQFGKLTAEKDLSSAFDYQLSATGGVGINILKDEKQSLSAEAGLGYRFSKEKVEPKDTTNELIGTLAAFYEYKITPTVRFNQDLGYEYGQDSKTFRSRTALITDLTTHFSASASYNIKDIQADLGNSRDSLLSLGVTYKY</sequence>
<proteinExistence type="predicted"/>
<protein>
    <submittedName>
        <fullName evidence="2">Salt-induced outer membrane protein YdiY</fullName>
    </submittedName>
</protein>